<dbReference type="EMBL" id="LNYG01000013">
    <property type="protein sequence ID" value="KTD07731.1"/>
    <property type="molecule type" value="Genomic_DNA"/>
</dbReference>
<dbReference type="EMBL" id="LYOZ01000001">
    <property type="protein sequence ID" value="OCH99467.1"/>
    <property type="molecule type" value="Genomic_DNA"/>
</dbReference>
<dbReference type="AlphaFoldDB" id="A0A0W0UIP2"/>
<protein>
    <submittedName>
        <fullName evidence="1">Uncharacterized protein</fullName>
    </submittedName>
</protein>
<name>A0A0W0UIP2_9GAMM</name>
<reference evidence="2 4" key="2">
    <citation type="submission" date="2016-05" db="EMBL/GenBank/DDBJ databases">
        <authorList>
            <person name="Prochazka B."/>
            <person name="Indra A."/>
            <person name="Hasenberger P."/>
            <person name="Blaschitz M."/>
            <person name="Wagner L."/>
            <person name="Wewalka G."/>
            <person name="Sorschag S."/>
            <person name="Schmid D."/>
            <person name="Ruppitsch W."/>
        </authorList>
    </citation>
    <scope>NUCLEOTIDE SEQUENCE [LARGE SCALE GENOMIC DNA]</scope>
    <source>
        <strain evidence="2 4">974010_12</strain>
    </source>
</reference>
<comment type="caution">
    <text evidence="1">The sequence shown here is derived from an EMBL/GenBank/DDBJ whole genome shotgun (WGS) entry which is preliminary data.</text>
</comment>
<sequence length="803" mass="90655">MTRILILTYAPQQTLGDPSAAAKLQALLQFENTNPGEFTTKVVVQVKKEDEAPVRNLFHAGLDHEIIHNLHAEPGQKKLSELVSLSDVVIIYPAPHFLTQPVATLLANAKKPVIAFTEYDYDIEYQHTSQGSVTVVPGSLFLSSGIGSRSLGIYIERFNEPAQMQATDLAKLPADLFSANRELYFGYFNKLFNSHTGATPARFIAFAILGSKKRELDIILPLHVLPQSDVSSESKAAILESPMFIKELEQFNQVQIAYSPQPDNTIYLIYQKKGNTFAVSEISEEEFEAQKSNADKLVRIINPFPLHKNSMRALMENSEPVNLLTGDQSFSEALSLSKIIFYQAMGWKKSFYNALIAASQKYTTLHQWFGLVNEKSTPVKTLVDFYEKNKTALLTETKAFQNESAADNNLLTNFLSVLRHFLKESPYQQFTGFISSLKQHPLFYADEKLKKAQRFVLGSDALTEHVNYYLEIAGDAQEKHKMFAYFNTHIDSLITLSGFEKVLLYMDLKSKHPQLEVTFNASMMIDYLKNILELKMEIYDVNYAPILVKLPAQETPVDAEKETSSQTSLYEKMIGLDRALNPFRITAFHKFTKEEKLEFLKVIMRVGAVRYDTPQANHLLLDFLTSETHPQVLRQMLKLLFLTPAYQSMDDMVIFNPKEPCMYFLIKKHHPEIDQMLLNNPLAINLLFEELLLTEGSNVTAGNNTSINELAFNALFPKPTIGRGFSQFFPSPQELEKNLLLTKVLAAGEGASEAIKSIVLAKLAKNPHELEQLSKNLGDGAPDYLKEFFRENGLKSTNYGSSV</sequence>
<gene>
    <name evidence="2" type="ORF">A8135_07230</name>
    <name evidence="1" type="ORF">Ljam_1926</name>
</gene>
<evidence type="ECO:0000313" key="2">
    <source>
        <dbReference type="EMBL" id="OCH99467.1"/>
    </source>
</evidence>
<reference evidence="1 3" key="1">
    <citation type="submission" date="2015-11" db="EMBL/GenBank/DDBJ databases">
        <title>Genomic analysis of 38 Legionella species identifies large and diverse effector repertoires.</title>
        <authorList>
            <person name="Burstein D."/>
            <person name="Amaro F."/>
            <person name="Zusman T."/>
            <person name="Lifshitz Z."/>
            <person name="Cohen O."/>
            <person name="Gilbert J.A."/>
            <person name="Pupko T."/>
            <person name="Shuman H.A."/>
            <person name="Segal G."/>
        </authorList>
    </citation>
    <scope>NUCLEOTIDE SEQUENCE [LARGE SCALE GENOMIC DNA]</scope>
    <source>
        <strain evidence="1 3">JA-26-G1-E2</strain>
    </source>
</reference>
<dbReference type="Proteomes" id="UP000054715">
    <property type="component" value="Unassembled WGS sequence"/>
</dbReference>
<evidence type="ECO:0000313" key="3">
    <source>
        <dbReference type="Proteomes" id="UP000054715"/>
    </source>
</evidence>
<evidence type="ECO:0000313" key="4">
    <source>
        <dbReference type="Proteomes" id="UP000093336"/>
    </source>
</evidence>
<dbReference type="RefSeq" id="WP_058449824.1">
    <property type="nucleotide sequence ID" value="NZ_CAAAJF010000002.1"/>
</dbReference>
<dbReference type="PATRIC" id="fig|455.5.peg.2029"/>
<proteinExistence type="predicted"/>
<dbReference type="OrthoDB" id="5649373at2"/>
<organism evidence="1 3">
    <name type="scientific">Legionella jamestowniensis</name>
    <dbReference type="NCBI Taxonomy" id="455"/>
    <lineage>
        <taxon>Bacteria</taxon>
        <taxon>Pseudomonadati</taxon>
        <taxon>Pseudomonadota</taxon>
        <taxon>Gammaproteobacteria</taxon>
        <taxon>Legionellales</taxon>
        <taxon>Legionellaceae</taxon>
        <taxon>Legionella</taxon>
    </lineage>
</organism>
<evidence type="ECO:0000313" key="1">
    <source>
        <dbReference type="EMBL" id="KTD07731.1"/>
    </source>
</evidence>
<accession>A0A0W0UIP2</accession>
<dbReference type="Proteomes" id="UP000093336">
    <property type="component" value="Unassembled WGS sequence"/>
</dbReference>
<keyword evidence="4" id="KW-1185">Reference proteome</keyword>
<dbReference type="STRING" id="455.Ljam_1926"/>